<dbReference type="InterPro" id="IPR004761">
    <property type="entry name" value="Spore_GerAB"/>
</dbReference>
<dbReference type="Proteomes" id="UP001523262">
    <property type="component" value="Unassembled WGS sequence"/>
</dbReference>
<evidence type="ECO:0000256" key="3">
    <source>
        <dbReference type="ARBA" id="ARBA00022448"/>
    </source>
</evidence>
<dbReference type="NCBIfam" id="TIGR00912">
    <property type="entry name" value="2A0309"/>
    <property type="match status" value="1"/>
</dbReference>
<reference evidence="9 10" key="1">
    <citation type="submission" date="2022-06" db="EMBL/GenBank/DDBJ databases">
        <authorList>
            <person name="Jeon C.O."/>
        </authorList>
    </citation>
    <scope>NUCLEOTIDE SEQUENCE [LARGE SCALE GENOMIC DNA]</scope>
    <source>
        <strain evidence="9 10">KCTC 13943</strain>
    </source>
</reference>
<gene>
    <name evidence="9" type="ORF">NDK43_12145</name>
</gene>
<comment type="subcellular location">
    <subcellularLocation>
        <location evidence="1">Membrane</location>
        <topology evidence="1">Multi-pass membrane protein</topology>
    </subcellularLocation>
</comment>
<keyword evidence="10" id="KW-1185">Reference proteome</keyword>
<feature type="transmembrane region" description="Helical" evidence="8">
    <location>
        <begin position="115"/>
        <end position="137"/>
    </location>
</feature>
<dbReference type="PANTHER" id="PTHR34975:SF2">
    <property type="entry name" value="SPORE GERMINATION PROTEIN A2"/>
    <property type="match status" value="1"/>
</dbReference>
<evidence type="ECO:0000256" key="5">
    <source>
        <dbReference type="ARBA" id="ARBA00022692"/>
    </source>
</evidence>
<feature type="transmembrane region" description="Helical" evidence="8">
    <location>
        <begin position="185"/>
        <end position="206"/>
    </location>
</feature>
<feature type="transmembrane region" description="Helical" evidence="8">
    <location>
        <begin position="336"/>
        <end position="356"/>
    </location>
</feature>
<keyword evidence="6 8" id="KW-1133">Transmembrane helix</keyword>
<feature type="transmembrane region" description="Helical" evidence="8">
    <location>
        <begin position="144"/>
        <end position="165"/>
    </location>
</feature>
<name>A0ABT0WBM9_9BACI</name>
<evidence type="ECO:0000256" key="1">
    <source>
        <dbReference type="ARBA" id="ARBA00004141"/>
    </source>
</evidence>
<sequence>MQSTVEERFQVSPYLVFFLVHSIQIGVGVLTFQAEIVKWAGNDAWISIIIAGMYIHLLIWMMYHVLNKEKTDIIAINKKIFGKWLGNFFNIFLLIYFLLISIVIIRSYFEVIQVWMFPRVSLLSLCFIFFPLFYYIVEGGFRTVTGICFFGVVMPLYLILTLIFPLEFAHYDNLLPIWHHSINEILLSAKQMSLSYIGFSTLFIYYPFIKEPEKSQKWAQFGVAFSIFIYFITYIVSAVFYSEEQLKTNLWPTLGLWKIIEMPFVERFEYIGISSWALVILPNITLAYWAFMRGMKRVFGVKQRKPLVFSLIATVIIVPFIKSHSQIQMLSNSLSYAGYIVFFGYIPFIFVSHFIYSKVKKNK</sequence>
<feature type="transmembrane region" description="Helical" evidence="8">
    <location>
        <begin position="12"/>
        <end position="32"/>
    </location>
</feature>
<accession>A0ABT0WBM9</accession>
<evidence type="ECO:0000313" key="9">
    <source>
        <dbReference type="EMBL" id="MCM2533003.1"/>
    </source>
</evidence>
<evidence type="ECO:0000256" key="8">
    <source>
        <dbReference type="SAM" id="Phobius"/>
    </source>
</evidence>
<keyword evidence="7 8" id="KW-0472">Membrane</keyword>
<dbReference type="EMBL" id="JAMQCR010000001">
    <property type="protein sequence ID" value="MCM2533003.1"/>
    <property type="molecule type" value="Genomic_DNA"/>
</dbReference>
<keyword evidence="3" id="KW-0813">Transport</keyword>
<evidence type="ECO:0000256" key="6">
    <source>
        <dbReference type="ARBA" id="ARBA00022989"/>
    </source>
</evidence>
<keyword evidence="4" id="KW-0309">Germination</keyword>
<feature type="transmembrane region" description="Helical" evidence="8">
    <location>
        <begin position="44"/>
        <end position="63"/>
    </location>
</feature>
<dbReference type="Gene3D" id="1.20.1740.10">
    <property type="entry name" value="Amino acid/polyamine transporter I"/>
    <property type="match status" value="1"/>
</dbReference>
<evidence type="ECO:0000313" key="10">
    <source>
        <dbReference type="Proteomes" id="UP001523262"/>
    </source>
</evidence>
<protein>
    <submittedName>
        <fullName evidence="9">Spore germination protein</fullName>
    </submittedName>
</protein>
<feature type="transmembrane region" description="Helical" evidence="8">
    <location>
        <begin position="218"/>
        <end position="241"/>
    </location>
</feature>
<feature type="transmembrane region" description="Helical" evidence="8">
    <location>
        <begin position="84"/>
        <end position="109"/>
    </location>
</feature>
<evidence type="ECO:0000256" key="2">
    <source>
        <dbReference type="ARBA" id="ARBA00007998"/>
    </source>
</evidence>
<comment type="caution">
    <text evidence="9">The sequence shown here is derived from an EMBL/GenBank/DDBJ whole genome shotgun (WGS) entry which is preliminary data.</text>
</comment>
<dbReference type="Pfam" id="PF03845">
    <property type="entry name" value="Spore_permease"/>
    <property type="match status" value="1"/>
</dbReference>
<dbReference type="PANTHER" id="PTHR34975">
    <property type="entry name" value="SPORE GERMINATION PROTEIN A2"/>
    <property type="match status" value="1"/>
</dbReference>
<feature type="transmembrane region" description="Helical" evidence="8">
    <location>
        <begin position="270"/>
        <end position="291"/>
    </location>
</feature>
<organism evidence="9 10">
    <name type="scientific">Neobacillus pocheonensis</name>
    <dbReference type="NCBI Taxonomy" id="363869"/>
    <lineage>
        <taxon>Bacteria</taxon>
        <taxon>Bacillati</taxon>
        <taxon>Bacillota</taxon>
        <taxon>Bacilli</taxon>
        <taxon>Bacillales</taxon>
        <taxon>Bacillaceae</taxon>
        <taxon>Neobacillus</taxon>
    </lineage>
</organism>
<evidence type="ECO:0000256" key="7">
    <source>
        <dbReference type="ARBA" id="ARBA00023136"/>
    </source>
</evidence>
<proteinExistence type="inferred from homology"/>
<feature type="transmembrane region" description="Helical" evidence="8">
    <location>
        <begin position="307"/>
        <end position="324"/>
    </location>
</feature>
<comment type="similarity">
    <text evidence="2">Belongs to the amino acid-polyamine-organocation (APC) superfamily. Spore germination protein (SGP) (TC 2.A.3.9) family.</text>
</comment>
<keyword evidence="5 8" id="KW-0812">Transmembrane</keyword>
<evidence type="ECO:0000256" key="4">
    <source>
        <dbReference type="ARBA" id="ARBA00022544"/>
    </source>
</evidence>